<dbReference type="InterPro" id="IPR051788">
    <property type="entry name" value="MFS_Transporter"/>
</dbReference>
<evidence type="ECO:0000313" key="7">
    <source>
        <dbReference type="EMBL" id="GAA4615399.1"/>
    </source>
</evidence>
<dbReference type="PROSITE" id="PS50850">
    <property type="entry name" value="MFS"/>
    <property type="match status" value="1"/>
</dbReference>
<evidence type="ECO:0000256" key="5">
    <source>
        <dbReference type="SAM" id="Phobius"/>
    </source>
</evidence>
<dbReference type="EMBL" id="BAABHJ010000028">
    <property type="protein sequence ID" value="GAA4615399.1"/>
    <property type="molecule type" value="Genomic_DNA"/>
</dbReference>
<protein>
    <submittedName>
        <fullName evidence="7">MFS transporter</fullName>
    </submittedName>
</protein>
<proteinExistence type="predicted"/>
<evidence type="ECO:0000259" key="6">
    <source>
        <dbReference type="PROSITE" id="PS50850"/>
    </source>
</evidence>
<dbReference type="InterPro" id="IPR036259">
    <property type="entry name" value="MFS_trans_sf"/>
</dbReference>
<feature type="transmembrane region" description="Helical" evidence="5">
    <location>
        <begin position="245"/>
        <end position="263"/>
    </location>
</feature>
<sequence length="391" mass="39186">MTLTSVSTGPTRRDRLARLAVAAVFALHGIAAGSWAARIPWVKEARHLTSADLGLALMGAAIGGLTAMPVAAWLSARVDSRTLTRVLVIAVGVALPLPAFAPVLPVIFVSLVLFGAVSGVLDVAMNAQGVKVQERYGRSIMSGLHGLWSVGGLIGSASAGLVAHAGVAAPAHLLTVGVIIAVVGTLCGTRLTPAPPTAAGKVFARPDRALLLLGVITFGSLFGEAAAADWSAVYLRTAAHATPGVAAWGYAGFSLSMAAARLVGDRVVERLGAPLVVRTAALIGAVGLAVGLLVPVTPVVVVAFVLLGLGMATVVPLTFSAAGRTPGRDPGTAVAAVGTVGYGGWMIAPPVIGFVAQATSLTTALALVAVMTALIALPAGALRERPDATES</sequence>
<accession>A0ABP8TVP3</accession>
<feature type="transmembrane region" description="Helical" evidence="5">
    <location>
        <begin position="107"/>
        <end position="125"/>
    </location>
</feature>
<feature type="transmembrane region" description="Helical" evidence="5">
    <location>
        <begin position="210"/>
        <end position="233"/>
    </location>
</feature>
<dbReference type="SUPFAM" id="SSF103473">
    <property type="entry name" value="MFS general substrate transporter"/>
    <property type="match status" value="1"/>
</dbReference>
<dbReference type="Gene3D" id="1.20.1250.20">
    <property type="entry name" value="MFS general substrate transporter like domains"/>
    <property type="match status" value="2"/>
</dbReference>
<evidence type="ECO:0000256" key="2">
    <source>
        <dbReference type="ARBA" id="ARBA00022692"/>
    </source>
</evidence>
<feature type="domain" description="Major facilitator superfamily (MFS) profile" evidence="6">
    <location>
        <begin position="209"/>
        <end position="391"/>
    </location>
</feature>
<feature type="transmembrane region" description="Helical" evidence="5">
    <location>
        <begin position="354"/>
        <end position="377"/>
    </location>
</feature>
<keyword evidence="8" id="KW-1185">Reference proteome</keyword>
<feature type="transmembrane region" description="Helical" evidence="5">
    <location>
        <begin position="171"/>
        <end position="189"/>
    </location>
</feature>
<evidence type="ECO:0000313" key="8">
    <source>
        <dbReference type="Proteomes" id="UP001500212"/>
    </source>
</evidence>
<feature type="transmembrane region" description="Helical" evidence="5">
    <location>
        <begin position="83"/>
        <end position="101"/>
    </location>
</feature>
<evidence type="ECO:0000256" key="1">
    <source>
        <dbReference type="ARBA" id="ARBA00004651"/>
    </source>
</evidence>
<keyword evidence="3 5" id="KW-1133">Transmembrane helix</keyword>
<dbReference type="InterPro" id="IPR020846">
    <property type="entry name" value="MFS_dom"/>
</dbReference>
<feature type="transmembrane region" description="Helical" evidence="5">
    <location>
        <begin position="146"/>
        <end position="165"/>
    </location>
</feature>
<gene>
    <name evidence="7" type="ORF">GCM10023195_67820</name>
</gene>
<reference evidence="8" key="1">
    <citation type="journal article" date="2019" name="Int. J. Syst. Evol. Microbiol.">
        <title>The Global Catalogue of Microorganisms (GCM) 10K type strain sequencing project: providing services to taxonomists for standard genome sequencing and annotation.</title>
        <authorList>
            <consortium name="The Broad Institute Genomics Platform"/>
            <consortium name="The Broad Institute Genome Sequencing Center for Infectious Disease"/>
            <person name="Wu L."/>
            <person name="Ma J."/>
        </authorList>
    </citation>
    <scope>NUCLEOTIDE SEQUENCE [LARGE SCALE GENOMIC DNA]</scope>
    <source>
        <strain evidence="8">JCM 17938</strain>
    </source>
</reference>
<comment type="caution">
    <text evidence="7">The sequence shown here is derived from an EMBL/GenBank/DDBJ whole genome shotgun (WGS) entry which is preliminary data.</text>
</comment>
<dbReference type="CDD" id="cd17393">
    <property type="entry name" value="MFS_MosC_like"/>
    <property type="match status" value="1"/>
</dbReference>
<keyword evidence="4 5" id="KW-0472">Membrane</keyword>
<evidence type="ECO:0000256" key="3">
    <source>
        <dbReference type="ARBA" id="ARBA00022989"/>
    </source>
</evidence>
<dbReference type="PANTHER" id="PTHR23514">
    <property type="entry name" value="BYPASS OF STOP CODON PROTEIN 6"/>
    <property type="match status" value="1"/>
</dbReference>
<dbReference type="RefSeq" id="WP_345363739.1">
    <property type="nucleotide sequence ID" value="NZ_BAABHJ010000028.1"/>
</dbReference>
<feature type="transmembrane region" description="Helical" evidence="5">
    <location>
        <begin position="300"/>
        <end position="319"/>
    </location>
</feature>
<keyword evidence="2 5" id="KW-0812">Transmembrane</keyword>
<dbReference type="Proteomes" id="UP001500212">
    <property type="component" value="Unassembled WGS sequence"/>
</dbReference>
<organism evidence="7 8">
    <name type="scientific">Actinoallomurus liliacearum</name>
    <dbReference type="NCBI Taxonomy" id="1080073"/>
    <lineage>
        <taxon>Bacteria</taxon>
        <taxon>Bacillati</taxon>
        <taxon>Actinomycetota</taxon>
        <taxon>Actinomycetes</taxon>
        <taxon>Streptosporangiales</taxon>
        <taxon>Thermomonosporaceae</taxon>
        <taxon>Actinoallomurus</taxon>
    </lineage>
</organism>
<comment type="subcellular location">
    <subcellularLocation>
        <location evidence="1">Cell membrane</location>
        <topology evidence="1">Multi-pass membrane protein</topology>
    </subcellularLocation>
</comment>
<dbReference type="PANTHER" id="PTHR23514:SF13">
    <property type="entry name" value="INNER MEMBRANE PROTEIN YBJJ"/>
    <property type="match status" value="1"/>
</dbReference>
<feature type="transmembrane region" description="Helical" evidence="5">
    <location>
        <begin position="275"/>
        <end position="294"/>
    </location>
</feature>
<dbReference type="InterPro" id="IPR011701">
    <property type="entry name" value="MFS"/>
</dbReference>
<name>A0ABP8TVP3_9ACTN</name>
<feature type="transmembrane region" description="Helical" evidence="5">
    <location>
        <begin position="55"/>
        <end position="76"/>
    </location>
</feature>
<feature type="transmembrane region" description="Helical" evidence="5">
    <location>
        <begin position="331"/>
        <end position="348"/>
    </location>
</feature>
<dbReference type="Pfam" id="PF07690">
    <property type="entry name" value="MFS_1"/>
    <property type="match status" value="1"/>
</dbReference>
<evidence type="ECO:0000256" key="4">
    <source>
        <dbReference type="ARBA" id="ARBA00023136"/>
    </source>
</evidence>